<evidence type="ECO:0000313" key="6">
    <source>
        <dbReference type="Proteomes" id="UP001278766"/>
    </source>
</evidence>
<dbReference type="Proteomes" id="UP001278766">
    <property type="component" value="Unassembled WGS sequence"/>
</dbReference>
<dbReference type="AlphaFoldDB" id="A0AAE0HEE7"/>
<feature type="repeat" description="WD" evidence="4">
    <location>
        <begin position="517"/>
        <end position="550"/>
    </location>
</feature>
<dbReference type="InterPro" id="IPR001680">
    <property type="entry name" value="WD40_rpt"/>
</dbReference>
<dbReference type="InterPro" id="IPR020472">
    <property type="entry name" value="WD40_PAC1"/>
</dbReference>
<keyword evidence="1 4" id="KW-0853">WD repeat</keyword>
<dbReference type="GO" id="GO:0030864">
    <property type="term" value="C:cortical actin cytoskeleton"/>
    <property type="evidence" value="ECO:0007669"/>
    <property type="project" value="TreeGrafter"/>
</dbReference>
<keyword evidence="2" id="KW-0677">Repeat</keyword>
<dbReference type="Pfam" id="PF00400">
    <property type="entry name" value="WD40"/>
    <property type="match status" value="7"/>
</dbReference>
<evidence type="ECO:0000256" key="4">
    <source>
        <dbReference type="PROSITE-ProRule" id="PRU00221"/>
    </source>
</evidence>
<organism evidence="5 6">
    <name type="scientific">Chaetomium fimeti</name>
    <dbReference type="NCBI Taxonomy" id="1854472"/>
    <lineage>
        <taxon>Eukaryota</taxon>
        <taxon>Fungi</taxon>
        <taxon>Dikarya</taxon>
        <taxon>Ascomycota</taxon>
        <taxon>Pezizomycotina</taxon>
        <taxon>Sordariomycetes</taxon>
        <taxon>Sordariomycetidae</taxon>
        <taxon>Sordariales</taxon>
        <taxon>Chaetomiaceae</taxon>
        <taxon>Chaetomium</taxon>
    </lineage>
</organism>
<comment type="similarity">
    <text evidence="3">Belongs to the WD repeat AIP1 family.</text>
</comment>
<dbReference type="FunFam" id="2.130.10.10:FF:000102">
    <property type="entry name" value="Actin-interacting protein 1"/>
    <property type="match status" value="1"/>
</dbReference>
<dbReference type="PRINTS" id="PR00320">
    <property type="entry name" value="GPROTEINBRPT"/>
</dbReference>
<dbReference type="SUPFAM" id="SSF50978">
    <property type="entry name" value="WD40 repeat-like"/>
    <property type="match status" value="2"/>
</dbReference>
<name>A0AAE0HEE7_9PEZI</name>
<feature type="repeat" description="WD" evidence="4">
    <location>
        <begin position="305"/>
        <end position="343"/>
    </location>
</feature>
<proteinExistence type="inferred from homology"/>
<dbReference type="PROSITE" id="PS50294">
    <property type="entry name" value="WD_REPEATS_REGION"/>
    <property type="match status" value="4"/>
</dbReference>
<protein>
    <submittedName>
        <fullName evidence="5">WD40-repeat-containing domain protein</fullName>
    </submittedName>
</protein>
<dbReference type="EMBL" id="JAUEPN010000005">
    <property type="protein sequence ID" value="KAK3295018.1"/>
    <property type="molecule type" value="Genomic_DNA"/>
</dbReference>
<accession>A0AAE0HEE7</accession>
<keyword evidence="6" id="KW-1185">Reference proteome</keyword>
<dbReference type="RefSeq" id="XP_062658532.1">
    <property type="nucleotide sequence ID" value="XM_062800679.1"/>
</dbReference>
<dbReference type="GO" id="GO:0030042">
    <property type="term" value="P:actin filament depolymerization"/>
    <property type="evidence" value="ECO:0007669"/>
    <property type="project" value="TreeGrafter"/>
</dbReference>
<comment type="caution">
    <text evidence="5">The sequence shown here is derived from an EMBL/GenBank/DDBJ whole genome shotgun (WGS) entry which is preliminary data.</text>
</comment>
<dbReference type="GeneID" id="87837627"/>
<dbReference type="InterPro" id="IPR019775">
    <property type="entry name" value="WD40_repeat_CS"/>
</dbReference>
<dbReference type="GO" id="GO:0051015">
    <property type="term" value="F:actin filament binding"/>
    <property type="evidence" value="ECO:0007669"/>
    <property type="project" value="TreeGrafter"/>
</dbReference>
<dbReference type="PROSITE" id="PS50082">
    <property type="entry name" value="WD_REPEATS_2"/>
    <property type="match status" value="6"/>
</dbReference>
<evidence type="ECO:0000256" key="2">
    <source>
        <dbReference type="ARBA" id="ARBA00022737"/>
    </source>
</evidence>
<feature type="repeat" description="WD" evidence="4">
    <location>
        <begin position="168"/>
        <end position="209"/>
    </location>
</feature>
<reference evidence="5" key="2">
    <citation type="submission" date="2023-06" db="EMBL/GenBank/DDBJ databases">
        <authorList>
            <consortium name="Lawrence Berkeley National Laboratory"/>
            <person name="Haridas S."/>
            <person name="Hensen N."/>
            <person name="Bonometti L."/>
            <person name="Westerberg I."/>
            <person name="Brannstrom I.O."/>
            <person name="Guillou S."/>
            <person name="Cros-Aarteil S."/>
            <person name="Calhoun S."/>
            <person name="Kuo A."/>
            <person name="Mondo S."/>
            <person name="Pangilinan J."/>
            <person name="Riley R."/>
            <person name="Labutti K."/>
            <person name="Andreopoulos B."/>
            <person name="Lipzen A."/>
            <person name="Chen C."/>
            <person name="Yanf M."/>
            <person name="Daum C."/>
            <person name="Ng V."/>
            <person name="Clum A."/>
            <person name="Steindorff A."/>
            <person name="Ohm R."/>
            <person name="Martin F."/>
            <person name="Silar P."/>
            <person name="Natvig D."/>
            <person name="Lalanne C."/>
            <person name="Gautier V."/>
            <person name="Ament-Velasquez S.L."/>
            <person name="Kruys A."/>
            <person name="Hutchinson M.I."/>
            <person name="Powell A.J."/>
            <person name="Barry K."/>
            <person name="Miller A.N."/>
            <person name="Grigoriev I.V."/>
            <person name="Debuchy R."/>
            <person name="Gladieux P."/>
            <person name="Thoren M.H."/>
            <person name="Johannesson H."/>
        </authorList>
    </citation>
    <scope>NUCLEOTIDE SEQUENCE</scope>
    <source>
        <strain evidence="5">CBS 168.71</strain>
    </source>
</reference>
<feature type="repeat" description="WD" evidence="4">
    <location>
        <begin position="212"/>
        <end position="253"/>
    </location>
</feature>
<dbReference type="SMART" id="SM00320">
    <property type="entry name" value="WD40"/>
    <property type="match status" value="8"/>
</dbReference>
<feature type="repeat" description="WD" evidence="4">
    <location>
        <begin position="54"/>
        <end position="86"/>
    </location>
</feature>
<evidence type="ECO:0000313" key="5">
    <source>
        <dbReference type="EMBL" id="KAK3295018.1"/>
    </source>
</evidence>
<dbReference type="InterPro" id="IPR036322">
    <property type="entry name" value="WD40_repeat_dom_sf"/>
</dbReference>
<feature type="repeat" description="WD" evidence="4">
    <location>
        <begin position="560"/>
        <end position="598"/>
    </location>
</feature>
<reference evidence="5" key="1">
    <citation type="journal article" date="2023" name="Mol. Phylogenet. Evol.">
        <title>Genome-scale phylogeny and comparative genomics of the fungal order Sordariales.</title>
        <authorList>
            <person name="Hensen N."/>
            <person name="Bonometti L."/>
            <person name="Westerberg I."/>
            <person name="Brannstrom I.O."/>
            <person name="Guillou S."/>
            <person name="Cros-Aarteil S."/>
            <person name="Calhoun S."/>
            <person name="Haridas S."/>
            <person name="Kuo A."/>
            <person name="Mondo S."/>
            <person name="Pangilinan J."/>
            <person name="Riley R."/>
            <person name="LaButti K."/>
            <person name="Andreopoulos B."/>
            <person name="Lipzen A."/>
            <person name="Chen C."/>
            <person name="Yan M."/>
            <person name="Daum C."/>
            <person name="Ng V."/>
            <person name="Clum A."/>
            <person name="Steindorff A."/>
            <person name="Ohm R.A."/>
            <person name="Martin F."/>
            <person name="Silar P."/>
            <person name="Natvig D.O."/>
            <person name="Lalanne C."/>
            <person name="Gautier V."/>
            <person name="Ament-Velasquez S.L."/>
            <person name="Kruys A."/>
            <person name="Hutchinson M.I."/>
            <person name="Powell A.J."/>
            <person name="Barry K."/>
            <person name="Miller A.N."/>
            <person name="Grigoriev I.V."/>
            <person name="Debuchy R."/>
            <person name="Gladieux P."/>
            <person name="Hiltunen Thoren M."/>
            <person name="Johannesson H."/>
        </authorList>
    </citation>
    <scope>NUCLEOTIDE SEQUENCE</scope>
    <source>
        <strain evidence="5">CBS 168.71</strain>
    </source>
</reference>
<gene>
    <name evidence="5" type="ORF">B0H64DRAFT_325028</name>
</gene>
<dbReference type="PANTHER" id="PTHR19856">
    <property type="entry name" value="WD-REPEATCONTAINING PROTEIN WDR1"/>
    <property type="match status" value="1"/>
</dbReference>
<dbReference type="PROSITE" id="PS00678">
    <property type="entry name" value="WD_REPEATS_1"/>
    <property type="match status" value="1"/>
</dbReference>
<dbReference type="Gene3D" id="2.130.10.10">
    <property type="entry name" value="YVTN repeat-like/Quinoprotein amine dehydrogenase"/>
    <property type="match status" value="2"/>
</dbReference>
<sequence>MSIELEKILAAAPATTRGQPTQLSCDAKGERIAYASGKSIFLRNIDEPSLCKQYIGHTTTTTVAKFSPSGFYVASGDVSGKVRVWDAVEAVNTKGDQRIIAVGDGRERFGHCLTADSGNSVGEVSGHSKVINAVAIRQQRPLRAATVSDDSSMCFLHGAPFKFANKAAGLHKGFVLGTAFSPDGNTLVTVGADRRIQLYDGKTGEPTKEVGEGVHTGSIFAVSWAKDSTRFVTASADQTVRVWDAGSGECTRTWRIGEEGSVSVDNQQVGVVWPHGRSDGLIISLSLNGDLNYLTEGSDKSIKVVQGHNKSATALGVASEGNGNIITTGSFDGKVCSWDVSTGVGTVVEGQAHSNQVTQFAAGAGQSYSVGWDDTLRTIQESTSNFLGSPIKLPSQPKGIAASAGRTIVALNDSIAVYANGQLLAQTPTDYTPGAVAAHGSWVAVGAANNAVQVYSLDSSSGKLTPSHKLTNSTAAISALAFSPDGAHLAAGNASGKIVAYKTTGGGSEWAVATDRWSAHTARVLSVAWNAAGTHAASGGLDTNVHVWSLAKPGSRVKAANAHKDGVSGVAWVGRDGSRVASTGGDAAVKVWAVKGLQ</sequence>
<dbReference type="InterPro" id="IPR015943">
    <property type="entry name" value="WD40/YVTN_repeat-like_dom_sf"/>
</dbReference>
<evidence type="ECO:0000256" key="1">
    <source>
        <dbReference type="ARBA" id="ARBA00022574"/>
    </source>
</evidence>
<dbReference type="PANTHER" id="PTHR19856:SF0">
    <property type="entry name" value="WD REPEAT-CONTAINING PROTEIN 1"/>
    <property type="match status" value="1"/>
</dbReference>
<dbReference type="FunFam" id="2.130.10.10:FF:000167">
    <property type="entry name" value="Actin-interacting protein 1"/>
    <property type="match status" value="1"/>
</dbReference>
<evidence type="ECO:0000256" key="3">
    <source>
        <dbReference type="ARBA" id="ARBA00038366"/>
    </source>
</evidence>